<reference evidence="3 4" key="1">
    <citation type="journal article" date="2016" name="Nat. Commun.">
        <title>Thousands of microbial genomes shed light on interconnected biogeochemical processes in an aquifer system.</title>
        <authorList>
            <person name="Anantharaman K."/>
            <person name="Brown C.T."/>
            <person name="Hug L.A."/>
            <person name="Sharon I."/>
            <person name="Castelle C.J."/>
            <person name="Probst A.J."/>
            <person name="Thomas B.C."/>
            <person name="Singh A."/>
            <person name="Wilkins M.J."/>
            <person name="Karaoz U."/>
            <person name="Brodie E.L."/>
            <person name="Williams K.H."/>
            <person name="Hubbard S.S."/>
            <person name="Banfield J.F."/>
        </authorList>
    </citation>
    <scope>NUCLEOTIDE SEQUENCE [LARGE SCALE GENOMIC DNA]</scope>
</reference>
<dbReference type="AlphaFoldDB" id="A0A1F2UQ37"/>
<evidence type="ECO:0000313" key="4">
    <source>
        <dbReference type="Proteomes" id="UP000178086"/>
    </source>
</evidence>
<name>A0A1F2UQ37_9ACTN</name>
<dbReference type="InterPro" id="IPR008988">
    <property type="entry name" value="Transcriptional_repressor_C"/>
</dbReference>
<proteinExistence type="predicted"/>
<evidence type="ECO:0000256" key="1">
    <source>
        <dbReference type="ARBA" id="ARBA00023004"/>
    </source>
</evidence>
<gene>
    <name evidence="3" type="ORF">A2074_07440</name>
</gene>
<evidence type="ECO:0000313" key="3">
    <source>
        <dbReference type="EMBL" id="OFW35069.1"/>
    </source>
</evidence>
<dbReference type="InterPro" id="IPR038157">
    <property type="entry name" value="FeoA_core_dom"/>
</dbReference>
<dbReference type="Gene3D" id="2.30.30.90">
    <property type="match status" value="1"/>
</dbReference>
<dbReference type="GO" id="GO:0046914">
    <property type="term" value="F:transition metal ion binding"/>
    <property type="evidence" value="ECO:0007669"/>
    <property type="project" value="InterPro"/>
</dbReference>
<evidence type="ECO:0000259" key="2">
    <source>
        <dbReference type="SMART" id="SM00899"/>
    </source>
</evidence>
<sequence length="80" mass="8932">MCLDQIRTGEEVVIKEIPDTMAKTQFIRFGIGEGSSVICHTKIPFGPVVLRKNRQEIAIGRELAKIITVERSTHVRGKNA</sequence>
<keyword evidence="1" id="KW-0408">Iron</keyword>
<comment type="caution">
    <text evidence="3">The sequence shown here is derived from an EMBL/GenBank/DDBJ whole genome shotgun (WGS) entry which is preliminary data.</text>
</comment>
<feature type="domain" description="Ferrous iron transporter FeoA-like" evidence="2">
    <location>
        <begin position="1"/>
        <end position="71"/>
    </location>
</feature>
<organism evidence="3 4">
    <name type="scientific">Candidatus Aquicultor primus</name>
    <dbReference type="NCBI Taxonomy" id="1797195"/>
    <lineage>
        <taxon>Bacteria</taxon>
        <taxon>Bacillati</taxon>
        <taxon>Actinomycetota</taxon>
        <taxon>Candidatus Aquicultoria</taxon>
        <taxon>Candidatus Aquicultorales</taxon>
        <taxon>Candidatus Aquicultoraceae</taxon>
        <taxon>Candidatus Aquicultor</taxon>
    </lineage>
</organism>
<dbReference type="Proteomes" id="UP000178086">
    <property type="component" value="Unassembled WGS sequence"/>
</dbReference>
<dbReference type="Pfam" id="PF04023">
    <property type="entry name" value="FeoA"/>
    <property type="match status" value="1"/>
</dbReference>
<dbReference type="EMBL" id="MELI01000024">
    <property type="protein sequence ID" value="OFW35069.1"/>
    <property type="molecule type" value="Genomic_DNA"/>
</dbReference>
<accession>A0A1F2UQ37</accession>
<dbReference type="SMART" id="SM00899">
    <property type="entry name" value="FeoA"/>
    <property type="match status" value="1"/>
</dbReference>
<dbReference type="InterPro" id="IPR007167">
    <property type="entry name" value="Fe-transptr_FeoA-like"/>
</dbReference>
<protein>
    <submittedName>
        <fullName evidence="3">Iron transporter</fullName>
    </submittedName>
</protein>
<dbReference type="SUPFAM" id="SSF50037">
    <property type="entry name" value="C-terminal domain of transcriptional repressors"/>
    <property type="match status" value="1"/>
</dbReference>